<proteinExistence type="predicted"/>
<feature type="region of interest" description="Disordered" evidence="1">
    <location>
        <begin position="525"/>
        <end position="550"/>
    </location>
</feature>
<feature type="region of interest" description="Disordered" evidence="1">
    <location>
        <begin position="102"/>
        <end position="227"/>
    </location>
</feature>
<feature type="compositionally biased region" description="Polar residues" evidence="1">
    <location>
        <begin position="107"/>
        <end position="128"/>
    </location>
</feature>
<dbReference type="Proteomes" id="UP000677228">
    <property type="component" value="Unassembled WGS sequence"/>
</dbReference>
<dbReference type="OrthoDB" id="10000918at2759"/>
<evidence type="ECO:0000313" key="7">
    <source>
        <dbReference type="Proteomes" id="UP000663829"/>
    </source>
</evidence>
<feature type="compositionally biased region" description="Polar residues" evidence="1">
    <location>
        <begin position="189"/>
        <end position="209"/>
    </location>
</feature>
<accession>A0A813ZPV1</accession>
<dbReference type="Pfam" id="PF02893">
    <property type="entry name" value="GRAM"/>
    <property type="match status" value="1"/>
</dbReference>
<evidence type="ECO:0000259" key="2">
    <source>
        <dbReference type="SMART" id="SM00568"/>
    </source>
</evidence>
<dbReference type="GO" id="GO:0120015">
    <property type="term" value="F:sterol transfer activity"/>
    <property type="evidence" value="ECO:0007669"/>
    <property type="project" value="TreeGrafter"/>
</dbReference>
<feature type="compositionally biased region" description="Polar residues" evidence="1">
    <location>
        <begin position="54"/>
        <end position="72"/>
    </location>
</feature>
<comment type="caution">
    <text evidence="4">The sequence shown here is derived from an EMBL/GenBank/DDBJ whole genome shotgun (WGS) entry which is preliminary data.</text>
</comment>
<dbReference type="PANTHER" id="PTHR23319:SF4">
    <property type="entry name" value="GRAM DOMAIN CONTAINING 1B, ISOFORM E"/>
    <property type="match status" value="1"/>
</dbReference>
<name>A0A813ZPV1_9BILA</name>
<dbReference type="AlphaFoldDB" id="A0A813ZPV1"/>
<feature type="compositionally biased region" description="Basic and acidic residues" evidence="1">
    <location>
        <begin position="1"/>
        <end position="18"/>
    </location>
</feature>
<dbReference type="EMBL" id="CAJNOQ010001536">
    <property type="protein sequence ID" value="CAF0901760.1"/>
    <property type="molecule type" value="Genomic_DNA"/>
</dbReference>
<evidence type="ECO:0000256" key="1">
    <source>
        <dbReference type="SAM" id="MobiDB-lite"/>
    </source>
</evidence>
<organism evidence="4 7">
    <name type="scientific">Didymodactylos carnosus</name>
    <dbReference type="NCBI Taxonomy" id="1234261"/>
    <lineage>
        <taxon>Eukaryota</taxon>
        <taxon>Metazoa</taxon>
        <taxon>Spiralia</taxon>
        <taxon>Gnathifera</taxon>
        <taxon>Rotifera</taxon>
        <taxon>Eurotatoria</taxon>
        <taxon>Bdelloidea</taxon>
        <taxon>Philodinida</taxon>
        <taxon>Philodinidae</taxon>
        <taxon>Didymodactylos</taxon>
    </lineage>
</organism>
<dbReference type="EMBL" id="CAJOBC010001536">
    <property type="protein sequence ID" value="CAF3684119.1"/>
    <property type="molecule type" value="Genomic_DNA"/>
</dbReference>
<dbReference type="Proteomes" id="UP000663829">
    <property type="component" value="Unassembled WGS sequence"/>
</dbReference>
<feature type="compositionally biased region" description="Basic and acidic residues" evidence="1">
    <location>
        <begin position="168"/>
        <end position="177"/>
    </location>
</feature>
<feature type="region of interest" description="Disordered" evidence="1">
    <location>
        <begin position="51"/>
        <end position="72"/>
    </location>
</feature>
<dbReference type="EMBL" id="CAJOBA010000120">
    <property type="protein sequence ID" value="CAF3505985.1"/>
    <property type="molecule type" value="Genomic_DNA"/>
</dbReference>
<dbReference type="InterPro" id="IPR051482">
    <property type="entry name" value="Cholesterol_transport"/>
</dbReference>
<dbReference type="GO" id="GO:0032366">
    <property type="term" value="P:intracellular sterol transport"/>
    <property type="evidence" value="ECO:0007669"/>
    <property type="project" value="TreeGrafter"/>
</dbReference>
<dbReference type="GO" id="GO:0005789">
    <property type="term" value="C:endoplasmic reticulum membrane"/>
    <property type="evidence" value="ECO:0007669"/>
    <property type="project" value="TreeGrafter"/>
</dbReference>
<feature type="region of interest" description="Disordered" evidence="1">
    <location>
        <begin position="348"/>
        <end position="377"/>
    </location>
</feature>
<dbReference type="InterPro" id="IPR011993">
    <property type="entry name" value="PH-like_dom_sf"/>
</dbReference>
<reference evidence="4" key="1">
    <citation type="submission" date="2021-02" db="EMBL/GenBank/DDBJ databases">
        <authorList>
            <person name="Nowell W R."/>
        </authorList>
    </citation>
    <scope>NUCLEOTIDE SEQUENCE</scope>
</reference>
<evidence type="ECO:0000313" key="6">
    <source>
        <dbReference type="EMBL" id="CAF3684119.1"/>
    </source>
</evidence>
<dbReference type="PANTHER" id="PTHR23319">
    <property type="entry name" value="GRAM DOMAIN CONTAINING 1B, ISOFORM E"/>
    <property type="match status" value="1"/>
</dbReference>
<evidence type="ECO:0000313" key="4">
    <source>
        <dbReference type="EMBL" id="CAF0901760.1"/>
    </source>
</evidence>
<dbReference type="Proteomes" id="UP000682733">
    <property type="component" value="Unassembled WGS sequence"/>
</dbReference>
<dbReference type="GO" id="GO:0140268">
    <property type="term" value="C:endoplasmic reticulum-plasma membrane contact site"/>
    <property type="evidence" value="ECO:0007669"/>
    <property type="project" value="TreeGrafter"/>
</dbReference>
<feature type="region of interest" description="Disordered" evidence="1">
    <location>
        <begin position="1"/>
        <end position="35"/>
    </location>
</feature>
<dbReference type="GO" id="GO:0005886">
    <property type="term" value="C:plasma membrane"/>
    <property type="evidence" value="ECO:0007669"/>
    <property type="project" value="TreeGrafter"/>
</dbReference>
<gene>
    <name evidence="4" type="ORF">GPM918_LOCUS8674</name>
    <name evidence="3" type="ORF">OVA965_LOCUS781</name>
    <name evidence="6" type="ORF">SRO942_LOCUS8676</name>
    <name evidence="5" type="ORF">TMI583_LOCUS781</name>
</gene>
<sequence>MSHRKLDQHQRLSHRENIQETSSQETGNNERRRHSRLHPTIVIDHLRTKLMQPKQKSVSDIETTSEWPKSQKRFSTQVDVRSSFNTDVISTSSTIPDIPSAVEEETQSQLNTPVPKSNFGQSPFQPTVNVVVPAVEEPSSRELTKLSKGERDSKKSRRDKSWSLTDEAELHEQEQHKQKVKLSVKSLPPTRTTNSQIMDINPHTTNGQNHHQKDATKRRRRQTSRRTGFQIRDEDFKIIFGKDLAENEQLIIAFPCAWKKDNSVHFIHGRMFLSQNYLSFYTCFFKWEESLCLNFRDIISVTKKKATRHLLPNAIEIRIQNYERRYPLNYHELYQLIHASSSFEYTDQEQERNSCSTDNEADEDVFQNGNETTTHDEHQENNYDTVINEVIDFEIPHVCYVVNTEVYNEGMRYTDTFYVANKFCLTQLNADDPFVKSQLKVSTEIRYVKNVNSFIKFRRLDAEVIKMDANRTAPPNDDHGKSRRKVVKKKTAVQQWTTNDAIDEACQVQERYRAIETATAVSYIDPQTTSDSRTHRHHHTSRERLSAAATEPLSNNLTNRKLLKIFMFVNNPTVGLDTNLLRVFMEKQEKVYHRKLTLALKQHLVCQERCYKWVIEKIKSDGVLNLTNSPLFDGNANDMSSSDAMQRLDCVIDDDPCVYHVIYVTLRPIENKVKELCDALRASCQPEDDVRKASKARNNSALIKLSSSNILPDYPVEDYTGIDLERIKKQMPMKNKREKPNLALRARRQDEPVASGKQVSDIAPDGTNFGNSIMNVGPTQTREDLIFAQFQAGHIPDFMRNAIPVTVTAGIDTLTYWVLPDVLCIGTNTDYLRTPLNPLTAKKVADLFSCVLPTKKMAQQIWQAATIKLNPNPNGAPYDATMMSTERMIFHNKKVQAALANKVPGELVTGHKKDVVISVALLTHPKNVAIVGWWYPSGQMIQPLNAVSHDRYYKDYSHGIRLINRMVTINGQGYDIYDVLRNKTLATLISDEGPFDATKMYT</sequence>
<dbReference type="EMBL" id="CAJNOK010000120">
    <property type="protein sequence ID" value="CAF0730731.1"/>
    <property type="molecule type" value="Genomic_DNA"/>
</dbReference>
<dbReference type="Proteomes" id="UP000681722">
    <property type="component" value="Unassembled WGS sequence"/>
</dbReference>
<evidence type="ECO:0000313" key="5">
    <source>
        <dbReference type="EMBL" id="CAF3505985.1"/>
    </source>
</evidence>
<dbReference type="GO" id="GO:0032934">
    <property type="term" value="F:sterol binding"/>
    <property type="evidence" value="ECO:0007669"/>
    <property type="project" value="TreeGrafter"/>
</dbReference>
<dbReference type="InterPro" id="IPR004182">
    <property type="entry name" value="GRAM"/>
</dbReference>
<protein>
    <recommendedName>
        <fullName evidence="2">GRAM domain-containing protein</fullName>
    </recommendedName>
</protein>
<keyword evidence="7" id="KW-1185">Reference proteome</keyword>
<feature type="domain" description="GRAM" evidence="2">
    <location>
        <begin position="234"/>
        <end position="305"/>
    </location>
</feature>
<dbReference type="Gene3D" id="2.30.29.30">
    <property type="entry name" value="Pleckstrin-homology domain (PH domain)/Phosphotyrosine-binding domain (PTB)"/>
    <property type="match status" value="1"/>
</dbReference>
<evidence type="ECO:0000313" key="3">
    <source>
        <dbReference type="EMBL" id="CAF0730731.1"/>
    </source>
</evidence>
<dbReference type="SMART" id="SM00568">
    <property type="entry name" value="GRAM"/>
    <property type="match status" value="1"/>
</dbReference>
<feature type="compositionally biased region" description="Basic and acidic residues" evidence="1">
    <location>
        <begin position="138"/>
        <end position="153"/>
    </location>
</feature>